<organism evidence="3 4">
    <name type="scientific">Penicilliopsis zonata CBS 506.65</name>
    <dbReference type="NCBI Taxonomy" id="1073090"/>
    <lineage>
        <taxon>Eukaryota</taxon>
        <taxon>Fungi</taxon>
        <taxon>Dikarya</taxon>
        <taxon>Ascomycota</taxon>
        <taxon>Pezizomycotina</taxon>
        <taxon>Eurotiomycetes</taxon>
        <taxon>Eurotiomycetidae</taxon>
        <taxon>Eurotiales</taxon>
        <taxon>Aspergillaceae</taxon>
        <taxon>Penicilliopsis</taxon>
    </lineage>
</organism>
<accession>A0A1L9SL81</accession>
<keyword evidence="2" id="KW-0472">Membrane</keyword>
<dbReference type="RefSeq" id="XP_022582396.1">
    <property type="nucleotide sequence ID" value="XM_022727137.1"/>
</dbReference>
<dbReference type="VEuPathDB" id="FungiDB:ASPZODRAFT_1803200"/>
<dbReference type="Proteomes" id="UP000184188">
    <property type="component" value="Unassembled WGS sequence"/>
</dbReference>
<protein>
    <submittedName>
        <fullName evidence="3">Uncharacterized protein</fullName>
    </submittedName>
</protein>
<keyword evidence="4" id="KW-1185">Reference proteome</keyword>
<dbReference type="EMBL" id="KV878340">
    <property type="protein sequence ID" value="OJJ47886.1"/>
    <property type="molecule type" value="Genomic_DNA"/>
</dbReference>
<feature type="region of interest" description="Disordered" evidence="1">
    <location>
        <begin position="223"/>
        <end position="249"/>
    </location>
</feature>
<dbReference type="AlphaFoldDB" id="A0A1L9SL81"/>
<proteinExistence type="predicted"/>
<evidence type="ECO:0000256" key="2">
    <source>
        <dbReference type="SAM" id="Phobius"/>
    </source>
</evidence>
<feature type="region of interest" description="Disordered" evidence="1">
    <location>
        <begin position="40"/>
        <end position="64"/>
    </location>
</feature>
<evidence type="ECO:0000313" key="3">
    <source>
        <dbReference type="EMBL" id="OJJ47886.1"/>
    </source>
</evidence>
<feature type="transmembrane region" description="Helical" evidence="2">
    <location>
        <begin position="421"/>
        <end position="438"/>
    </location>
</feature>
<gene>
    <name evidence="3" type="ORF">ASPZODRAFT_1803200</name>
</gene>
<feature type="compositionally biased region" description="Polar residues" evidence="1">
    <location>
        <begin position="42"/>
        <end position="56"/>
    </location>
</feature>
<keyword evidence="2" id="KW-0812">Transmembrane</keyword>
<evidence type="ECO:0000256" key="1">
    <source>
        <dbReference type="SAM" id="MobiDB-lite"/>
    </source>
</evidence>
<feature type="compositionally biased region" description="Basic residues" evidence="1">
    <location>
        <begin position="236"/>
        <end position="246"/>
    </location>
</feature>
<name>A0A1L9SL81_9EURO</name>
<sequence length="451" mass="50610">MAQEGSDHVSAHIASSLENIEGLRQEANLFPVDFASHYGQPAAQQAHPNNRGSSLDGQRPPPLVSKVLFDMPMEKICDTSGAPVNPHNTPASLNGGTDSDLSCSYRNEFLRHGRIFSETQSNGLPYCLSINNITEGTDIKIITEEDMLRWKLTGETSYTNVKSAFEPPSRTQSENGVDQATTDEAVPAFDPVESSLAGISRCYSKKQLSIESQSLCSRKEEHRKQFGGLGPACPRRIQRSPRRSPKRTYQIPLKKARNSLSISLPRLKIPPFENHPAQAFVHSNDGHDDEFDPRIPGTMYTQSRLEDVISRRNLLGWKNLAKFVLVDFSIKKLQSPRRTSLEEISYLFHVQLDWSTTTIQSSRTKQHDDIFKSHPETTPSKVADLLRIQFVMPILFIHMVFVSIAVLQYIASFKPISEGIILLKAIPLFTTASTVWLLNQLHVEAKTQKDF</sequence>
<reference evidence="4" key="1">
    <citation type="journal article" date="2017" name="Genome Biol.">
        <title>Comparative genomics reveals high biological diversity and specific adaptations in the industrially and medically important fungal genus Aspergillus.</title>
        <authorList>
            <person name="de Vries R.P."/>
            <person name="Riley R."/>
            <person name="Wiebenga A."/>
            <person name="Aguilar-Osorio G."/>
            <person name="Amillis S."/>
            <person name="Uchima C.A."/>
            <person name="Anderluh G."/>
            <person name="Asadollahi M."/>
            <person name="Askin M."/>
            <person name="Barry K."/>
            <person name="Battaglia E."/>
            <person name="Bayram O."/>
            <person name="Benocci T."/>
            <person name="Braus-Stromeyer S.A."/>
            <person name="Caldana C."/>
            <person name="Canovas D."/>
            <person name="Cerqueira G.C."/>
            <person name="Chen F."/>
            <person name="Chen W."/>
            <person name="Choi C."/>
            <person name="Clum A."/>
            <person name="Dos Santos R.A."/>
            <person name="Damasio A.R."/>
            <person name="Diallinas G."/>
            <person name="Emri T."/>
            <person name="Fekete E."/>
            <person name="Flipphi M."/>
            <person name="Freyberg S."/>
            <person name="Gallo A."/>
            <person name="Gournas C."/>
            <person name="Habgood R."/>
            <person name="Hainaut M."/>
            <person name="Harispe M.L."/>
            <person name="Henrissat B."/>
            <person name="Hilden K.S."/>
            <person name="Hope R."/>
            <person name="Hossain A."/>
            <person name="Karabika E."/>
            <person name="Karaffa L."/>
            <person name="Karanyi Z."/>
            <person name="Krasevec N."/>
            <person name="Kuo A."/>
            <person name="Kusch H."/>
            <person name="LaButti K."/>
            <person name="Lagendijk E.L."/>
            <person name="Lapidus A."/>
            <person name="Levasseur A."/>
            <person name="Lindquist E."/>
            <person name="Lipzen A."/>
            <person name="Logrieco A.F."/>
            <person name="MacCabe A."/>
            <person name="Maekelae M.R."/>
            <person name="Malavazi I."/>
            <person name="Melin P."/>
            <person name="Meyer V."/>
            <person name="Mielnichuk N."/>
            <person name="Miskei M."/>
            <person name="Molnar A.P."/>
            <person name="Mule G."/>
            <person name="Ngan C.Y."/>
            <person name="Orejas M."/>
            <person name="Orosz E."/>
            <person name="Ouedraogo J.P."/>
            <person name="Overkamp K.M."/>
            <person name="Park H.-S."/>
            <person name="Perrone G."/>
            <person name="Piumi F."/>
            <person name="Punt P.J."/>
            <person name="Ram A.F."/>
            <person name="Ramon A."/>
            <person name="Rauscher S."/>
            <person name="Record E."/>
            <person name="Riano-Pachon D.M."/>
            <person name="Robert V."/>
            <person name="Roehrig J."/>
            <person name="Ruller R."/>
            <person name="Salamov A."/>
            <person name="Salih N.S."/>
            <person name="Samson R.A."/>
            <person name="Sandor E."/>
            <person name="Sanguinetti M."/>
            <person name="Schuetze T."/>
            <person name="Sepcic K."/>
            <person name="Shelest E."/>
            <person name="Sherlock G."/>
            <person name="Sophianopoulou V."/>
            <person name="Squina F.M."/>
            <person name="Sun H."/>
            <person name="Susca A."/>
            <person name="Todd R.B."/>
            <person name="Tsang A."/>
            <person name="Unkles S.E."/>
            <person name="van de Wiele N."/>
            <person name="van Rossen-Uffink D."/>
            <person name="Oliveira J.V."/>
            <person name="Vesth T.C."/>
            <person name="Visser J."/>
            <person name="Yu J.-H."/>
            <person name="Zhou M."/>
            <person name="Andersen M.R."/>
            <person name="Archer D.B."/>
            <person name="Baker S.E."/>
            <person name="Benoit I."/>
            <person name="Brakhage A.A."/>
            <person name="Braus G.H."/>
            <person name="Fischer R."/>
            <person name="Frisvad J.C."/>
            <person name="Goldman G.H."/>
            <person name="Houbraken J."/>
            <person name="Oakley B."/>
            <person name="Pocsi I."/>
            <person name="Scazzocchio C."/>
            <person name="Seiboth B."/>
            <person name="vanKuyk P.A."/>
            <person name="Wortman J."/>
            <person name="Dyer P.S."/>
            <person name="Grigoriev I.V."/>
        </authorList>
    </citation>
    <scope>NUCLEOTIDE SEQUENCE [LARGE SCALE GENOMIC DNA]</scope>
    <source>
        <strain evidence="4">CBS 506.65</strain>
    </source>
</reference>
<keyword evidence="2" id="KW-1133">Transmembrane helix</keyword>
<dbReference type="GeneID" id="34613601"/>
<feature type="transmembrane region" description="Helical" evidence="2">
    <location>
        <begin position="390"/>
        <end position="409"/>
    </location>
</feature>
<evidence type="ECO:0000313" key="4">
    <source>
        <dbReference type="Proteomes" id="UP000184188"/>
    </source>
</evidence>